<organism evidence="2 3">
    <name type="scientific">Rhodanobacter humi</name>
    <dbReference type="NCBI Taxonomy" id="1888173"/>
    <lineage>
        <taxon>Bacteria</taxon>
        <taxon>Pseudomonadati</taxon>
        <taxon>Pseudomonadota</taxon>
        <taxon>Gammaproteobacteria</taxon>
        <taxon>Lysobacterales</taxon>
        <taxon>Rhodanobacteraceae</taxon>
        <taxon>Rhodanobacter</taxon>
    </lineage>
</organism>
<evidence type="ECO:0000313" key="3">
    <source>
        <dbReference type="Proteomes" id="UP001562159"/>
    </source>
</evidence>
<name>A0ABV4AVZ8_9GAMM</name>
<dbReference type="Pfam" id="PF06983">
    <property type="entry name" value="3-dmu-9_3-mt"/>
    <property type="match status" value="1"/>
</dbReference>
<comment type="caution">
    <text evidence="2">The sequence shown here is derived from an EMBL/GenBank/DDBJ whole genome shotgun (WGS) entry which is preliminary data.</text>
</comment>
<dbReference type="CDD" id="cd06588">
    <property type="entry name" value="PhnB_like"/>
    <property type="match status" value="1"/>
</dbReference>
<dbReference type="SUPFAM" id="SSF54593">
    <property type="entry name" value="Glyoxalase/Bleomycin resistance protein/Dihydroxybiphenyl dioxygenase"/>
    <property type="match status" value="1"/>
</dbReference>
<dbReference type="PANTHER" id="PTHR33990">
    <property type="entry name" value="PROTEIN YJDN-RELATED"/>
    <property type="match status" value="1"/>
</dbReference>
<dbReference type="PANTHER" id="PTHR33990:SF1">
    <property type="entry name" value="PROTEIN YJDN"/>
    <property type="match status" value="1"/>
</dbReference>
<evidence type="ECO:0000313" key="2">
    <source>
        <dbReference type="EMBL" id="MEY2184115.1"/>
    </source>
</evidence>
<gene>
    <name evidence="2" type="ORF">AB7878_17020</name>
</gene>
<keyword evidence="3" id="KW-1185">Reference proteome</keyword>
<reference evidence="2 3" key="1">
    <citation type="submission" date="2024-07" db="EMBL/GenBank/DDBJ databases">
        <title>Molecular mechanisms and environmental adaptations of flagellar loss and biofilm growth of Rhodanobacter under environmental stress.</title>
        <authorList>
            <person name="Chen M."/>
        </authorList>
    </citation>
    <scope>NUCLEOTIDE SEQUENCE [LARGE SCALE GENOMIC DNA]</scope>
    <source>
        <strain evidence="2 3">RS22</strain>
    </source>
</reference>
<dbReference type="InterPro" id="IPR028973">
    <property type="entry name" value="PhnB-like"/>
</dbReference>
<accession>A0ABV4AVZ8</accession>
<sequence>MQLVAYLLFDGNAEEAFDFYARCLGGKVTRLSRFGEAPPEMPMPPEMRDKVMHIRLEVGDAVLMASDAMSSMGPYEPIKSCSVAIQLDAPAEAERIFHALAEGGSVQMPIGETFWSARFGMLVDRYGVPWMVNCPPAQ</sequence>
<dbReference type="InterPro" id="IPR029068">
    <property type="entry name" value="Glyas_Bleomycin-R_OHBP_Dase"/>
</dbReference>
<dbReference type="Gene3D" id="3.10.180.10">
    <property type="entry name" value="2,3-Dihydroxybiphenyl 1,2-Dioxygenase, domain 1"/>
    <property type="match status" value="1"/>
</dbReference>
<dbReference type="Proteomes" id="UP001562159">
    <property type="component" value="Unassembled WGS sequence"/>
</dbReference>
<protein>
    <submittedName>
        <fullName evidence="2">VOC family protein</fullName>
    </submittedName>
</protein>
<proteinExistence type="predicted"/>
<evidence type="ECO:0000259" key="1">
    <source>
        <dbReference type="Pfam" id="PF06983"/>
    </source>
</evidence>
<feature type="domain" description="PhnB-like" evidence="1">
    <location>
        <begin position="3"/>
        <end position="132"/>
    </location>
</feature>
<dbReference type="EMBL" id="JBGBPY010000001">
    <property type="protein sequence ID" value="MEY2184115.1"/>
    <property type="molecule type" value="Genomic_DNA"/>
</dbReference>